<reference evidence="1" key="1">
    <citation type="submission" date="2021-01" db="EMBL/GenBank/DDBJ databases">
        <authorList>
            <consortium name="Genoscope - CEA"/>
            <person name="William W."/>
        </authorList>
    </citation>
    <scope>NUCLEOTIDE SEQUENCE</scope>
</reference>
<dbReference type="AlphaFoldDB" id="A0A8S1KJR6"/>
<dbReference type="OrthoDB" id="305058at2759"/>
<comment type="caution">
    <text evidence="1">The sequence shown here is derived from an EMBL/GenBank/DDBJ whole genome shotgun (WGS) entry which is preliminary data.</text>
</comment>
<accession>A0A8S1KJR6</accession>
<keyword evidence="2" id="KW-1185">Reference proteome</keyword>
<evidence type="ECO:0000313" key="2">
    <source>
        <dbReference type="Proteomes" id="UP000692954"/>
    </source>
</evidence>
<organism evidence="1 2">
    <name type="scientific">Paramecium sonneborni</name>
    <dbReference type="NCBI Taxonomy" id="65129"/>
    <lineage>
        <taxon>Eukaryota</taxon>
        <taxon>Sar</taxon>
        <taxon>Alveolata</taxon>
        <taxon>Ciliophora</taxon>
        <taxon>Intramacronucleata</taxon>
        <taxon>Oligohymenophorea</taxon>
        <taxon>Peniculida</taxon>
        <taxon>Parameciidae</taxon>
        <taxon>Paramecium</taxon>
    </lineage>
</organism>
<dbReference type="EMBL" id="CAJJDN010000005">
    <property type="protein sequence ID" value="CAD8051164.1"/>
    <property type="molecule type" value="Genomic_DNA"/>
</dbReference>
<gene>
    <name evidence="1" type="ORF">PSON_ATCC_30995.1.T0050396</name>
</gene>
<protein>
    <submittedName>
        <fullName evidence="1">Uncharacterized protein</fullName>
    </submittedName>
</protein>
<evidence type="ECO:0000313" key="1">
    <source>
        <dbReference type="EMBL" id="CAD8051164.1"/>
    </source>
</evidence>
<proteinExistence type="predicted"/>
<sequence length="586" mass="70870">MKQQFFQIQLKQSSQQPSCITLENWVDQLTNPNFRQNLKQCDEQQEMMNIFPIVGYGLQLKTKKNLNDIKIKVLSISQVEKIIDLSTFNQLSRDKPNCILPLLKKQEQNHDLLRCELFQRKISQLITENDQIFIENSYLHLIQSTLKYLITIYEKSIWQKEIMEEILEVCEQVLFDTKLHINQIQNEEFQNSQFKLLNVFCLFQQNKIDQEEIYNKFLLPKILKKTQYDLNDQMQNGLGAFFDCLNLREDQFSFENIKEDIEKYIEENNYFYLKIFYGKYLSKLIEYFLCKEQINDKLKQKMFFKLKENQKEIKQLISSGLICQQEVNKIQESKTLIVNFTQSTIHKYLLNRLIKEEYNFEHTSKYFKSLNEAIQTDNYYAHLLRHAKYDDLIQFYNIYNLLNEQKCSYDNGLNQFCLYIERKLIRQISIQQLRKKDYKSFQEVRQSQDIQEKSDTIMIYSKLFGINGQDETKIQQIILDRISEICWINYTTYKTNFQVDEEVINFIQMVKDFPQNNFDLDIYSEYLSDVAKFCYKMKSLTQTFKYFDKFEKNVYQNLLPKDPFKANIFKKIFQLTKRIKENQFNF</sequence>
<dbReference type="Proteomes" id="UP000692954">
    <property type="component" value="Unassembled WGS sequence"/>
</dbReference>
<name>A0A8S1KJR6_9CILI</name>